<dbReference type="Gene3D" id="3.40.50.300">
    <property type="entry name" value="P-loop containing nucleotide triphosphate hydrolases"/>
    <property type="match status" value="1"/>
</dbReference>
<sequence>MDSGPLKVRLLGEARISVGGGGVRLPTRKALALIAYLSLEGQTSRAHLAGLLWSDFYDDQARKNLRQELHRLGATPLGACLDLTPEHVGLRGQIETDVEQFWTHARQGALEAALNVYGGPLLAGLELRGAAGFGDWLSAWRDRLAAERLALLERLLEGRGASSDLRGALEVARTLIADDEFQERHHRAAMRLHLALGEREAALQVFGRCRDMLEREFALEPLPETRALADQAQRRVPPVPAVADATPSLEPPLVGRVDVWAHLERAWSAGRSVVLAGESGVGKSRLLREFAHSKGRVYPMRGQPLDGGVPFATVARAVREVLAQEPDLALPAWVRLELSRLVPELGEPPQTPLRSEEDRLRLFGAYVEFLAAFYSRFDVLLSDDLQFFDASSHELNLYAAAQLAERGLRRPTLGSLRRDELRPEAGVSLERLTRAAELIELAPLSEGAVAELIGRLSGRAAVLFPRRLYAATGGNVFFMLETLRSLFESGELRAAEGGEGWATAYDDATEDYRELPLPPSVRQAVLTRTERLGAAARRLLEVGSLAGEPFTLETISQVSALAEWEALEALEGSTSAQLLRVDGNGYRFVHDLARRALAESQGPERRRLIHRRLAQQLRLSGGPPAVVAAHLEQANLPSEAADAWLEAAQAAQQVYANREALAHLGRALAVLPAPEASAPQHFDLRARREALARELGEREIQQTELDAMAALATDASQQLTVALRRSNFLSLTGHPHAALDAAQQAHALARQVGSSNGCGEALIRLASALYYVEDFQAALARITEAIELPMEEQNVGLGGTQLVLALNLRGILHSALGDLEAALADYADALLAWRTAPDPLLRARLSNNRATVLCLYGAYAPAHEDASAALELTRRHGFRQLQGFALDTHARALRGLGHFNEAQAALEAATTLGRLTGNHRLVSHCLHHGVQLLNDQGHFAAALTAADAALASASATESRSNRILTLAARAQAWLALGNPQRALTDAQQAAQLDTGSLREALPESVQLVLGQALQASGQATEAETVFAAARDSLNARLERLHSPAWRLAFTALPLWQALFGPVQP</sequence>
<dbReference type="InterPro" id="IPR027417">
    <property type="entry name" value="P-loop_NTPase"/>
</dbReference>
<dbReference type="SMART" id="SM00028">
    <property type="entry name" value="TPR"/>
    <property type="match status" value="5"/>
</dbReference>
<dbReference type="OrthoDB" id="53326at2"/>
<protein>
    <submittedName>
        <fullName evidence="4">Transcriptional regulator, SARP family</fullName>
    </submittedName>
</protein>
<feature type="domain" description="Bacterial transcriptional activator" evidence="3">
    <location>
        <begin position="96"/>
        <end position="233"/>
    </location>
</feature>
<dbReference type="PANTHER" id="PTHR16305">
    <property type="entry name" value="TESTICULAR SOLUBLE ADENYLYL CYCLASE"/>
    <property type="match status" value="1"/>
</dbReference>
<dbReference type="Pfam" id="PF03704">
    <property type="entry name" value="BTAD"/>
    <property type="match status" value="1"/>
</dbReference>
<keyword evidence="5" id="KW-1185">Reference proteome</keyword>
<dbReference type="InterPro" id="IPR019734">
    <property type="entry name" value="TPR_rpt"/>
</dbReference>
<accession>A0A1U7P4B9</accession>
<gene>
    <name evidence="4" type="ORF">BOO71_0000985</name>
</gene>
<dbReference type="InterPro" id="IPR041664">
    <property type="entry name" value="AAA_16"/>
</dbReference>
<dbReference type="GO" id="GO:0005737">
    <property type="term" value="C:cytoplasm"/>
    <property type="evidence" value="ECO:0007669"/>
    <property type="project" value="TreeGrafter"/>
</dbReference>
<dbReference type="SUPFAM" id="SSF48452">
    <property type="entry name" value="TPR-like"/>
    <property type="match status" value="3"/>
</dbReference>
<dbReference type="InterPro" id="IPR011990">
    <property type="entry name" value="TPR-like_helical_dom_sf"/>
</dbReference>
<proteinExistence type="predicted"/>
<dbReference type="PROSITE" id="PS00675">
    <property type="entry name" value="SIGMA54_INTERACT_1"/>
    <property type="match status" value="1"/>
</dbReference>
<evidence type="ECO:0000313" key="5">
    <source>
        <dbReference type="Proteomes" id="UP000186607"/>
    </source>
</evidence>
<dbReference type="SUPFAM" id="SSF52540">
    <property type="entry name" value="P-loop containing nucleoside triphosphate hydrolases"/>
    <property type="match status" value="1"/>
</dbReference>
<keyword evidence="2" id="KW-0067">ATP-binding</keyword>
<evidence type="ECO:0000259" key="3">
    <source>
        <dbReference type="SMART" id="SM01043"/>
    </source>
</evidence>
<dbReference type="GO" id="GO:0005524">
    <property type="term" value="F:ATP binding"/>
    <property type="evidence" value="ECO:0007669"/>
    <property type="project" value="UniProtKB-KW"/>
</dbReference>
<evidence type="ECO:0000256" key="2">
    <source>
        <dbReference type="ARBA" id="ARBA00022840"/>
    </source>
</evidence>
<dbReference type="Pfam" id="PF13191">
    <property type="entry name" value="AAA_16"/>
    <property type="match status" value="1"/>
</dbReference>
<dbReference type="Gene3D" id="1.25.40.10">
    <property type="entry name" value="Tetratricopeptide repeat domain"/>
    <property type="match status" value="3"/>
</dbReference>
<dbReference type="InterPro" id="IPR036388">
    <property type="entry name" value="WH-like_DNA-bd_sf"/>
</dbReference>
<evidence type="ECO:0000313" key="4">
    <source>
        <dbReference type="EMBL" id="OLV20009.1"/>
    </source>
</evidence>
<dbReference type="EMBL" id="MSTI01000014">
    <property type="protein sequence ID" value="OLV20009.1"/>
    <property type="molecule type" value="Genomic_DNA"/>
</dbReference>
<dbReference type="AlphaFoldDB" id="A0A1U7P4B9"/>
<name>A0A1U7P4B9_9DEIO</name>
<dbReference type="SMART" id="SM01043">
    <property type="entry name" value="BTAD"/>
    <property type="match status" value="1"/>
</dbReference>
<organism evidence="4 5">
    <name type="scientific">Deinococcus marmoris</name>
    <dbReference type="NCBI Taxonomy" id="249408"/>
    <lineage>
        <taxon>Bacteria</taxon>
        <taxon>Thermotogati</taxon>
        <taxon>Deinococcota</taxon>
        <taxon>Deinococci</taxon>
        <taxon>Deinococcales</taxon>
        <taxon>Deinococcaceae</taxon>
        <taxon>Deinococcus</taxon>
    </lineage>
</organism>
<keyword evidence="1" id="KW-0547">Nucleotide-binding</keyword>
<dbReference type="InterPro" id="IPR025662">
    <property type="entry name" value="Sigma_54_int_dom_ATP-bd_1"/>
</dbReference>
<dbReference type="GO" id="GO:0004016">
    <property type="term" value="F:adenylate cyclase activity"/>
    <property type="evidence" value="ECO:0007669"/>
    <property type="project" value="TreeGrafter"/>
</dbReference>
<dbReference type="STRING" id="249408.BOO71_0000985"/>
<dbReference type="InterPro" id="IPR005158">
    <property type="entry name" value="BTAD"/>
</dbReference>
<dbReference type="Gene3D" id="1.10.10.10">
    <property type="entry name" value="Winged helix-like DNA-binding domain superfamily/Winged helix DNA-binding domain"/>
    <property type="match status" value="1"/>
</dbReference>
<comment type="caution">
    <text evidence="4">The sequence shown here is derived from an EMBL/GenBank/DDBJ whole genome shotgun (WGS) entry which is preliminary data.</text>
</comment>
<dbReference type="Proteomes" id="UP000186607">
    <property type="component" value="Unassembled WGS sequence"/>
</dbReference>
<reference evidence="4 5" key="1">
    <citation type="submission" date="2017-01" db="EMBL/GenBank/DDBJ databases">
        <title>Genome Analysis of Deinococcus marmoris KOPRI26562.</title>
        <authorList>
            <person name="Kim J.H."/>
            <person name="Oh H.-M."/>
        </authorList>
    </citation>
    <scope>NUCLEOTIDE SEQUENCE [LARGE SCALE GENOMIC DNA]</scope>
    <source>
        <strain evidence="4 5">KOPRI26562</strain>
    </source>
</reference>
<evidence type="ECO:0000256" key="1">
    <source>
        <dbReference type="ARBA" id="ARBA00022741"/>
    </source>
</evidence>
<dbReference type="PANTHER" id="PTHR16305:SF35">
    <property type="entry name" value="TRANSCRIPTIONAL ACTIVATOR DOMAIN"/>
    <property type="match status" value="1"/>
</dbReference>
<dbReference type="RefSeq" id="WP_075830262.1">
    <property type="nucleotide sequence ID" value="NZ_MSTI01000014.1"/>
</dbReference>